<dbReference type="PANTHER" id="PTHR45928:SF1">
    <property type="entry name" value="RE38146P"/>
    <property type="match status" value="1"/>
</dbReference>
<dbReference type="STRING" id="1965070.A0A3S3PAB1"/>
<keyword evidence="3 11" id="KW-0813">Transport</keyword>
<keyword evidence="4 10" id="KW-0812">Transmembrane</keyword>
<keyword evidence="8" id="KW-0496">Mitochondrion</keyword>
<dbReference type="SUPFAM" id="SSF103506">
    <property type="entry name" value="Mitochondrial carrier"/>
    <property type="match status" value="1"/>
</dbReference>
<accession>A0A3S3PAB1</accession>
<comment type="subcellular location">
    <subcellularLocation>
        <location evidence="1">Mitochondrion inner membrane</location>
        <topology evidence="1">Multi-pass membrane protein</topology>
    </subcellularLocation>
</comment>
<evidence type="ECO:0000256" key="5">
    <source>
        <dbReference type="ARBA" id="ARBA00022737"/>
    </source>
</evidence>
<name>A0A3S3PAB1_9ACAR</name>
<reference evidence="12 13" key="1">
    <citation type="journal article" date="2018" name="Gigascience">
        <title>Genomes of trombidid mites reveal novel predicted allergens and laterally-transferred genes associated with secondary metabolism.</title>
        <authorList>
            <person name="Dong X."/>
            <person name="Chaisiri K."/>
            <person name="Xia D."/>
            <person name="Armstrong S.D."/>
            <person name="Fang Y."/>
            <person name="Donnelly M.J."/>
            <person name="Kadowaki T."/>
            <person name="McGarry J.W."/>
            <person name="Darby A.C."/>
            <person name="Makepeace B.L."/>
        </authorList>
    </citation>
    <scope>NUCLEOTIDE SEQUENCE [LARGE SCALE GENOMIC DNA]</scope>
    <source>
        <strain evidence="12">UoL-WK</strain>
    </source>
</reference>
<evidence type="ECO:0000256" key="7">
    <source>
        <dbReference type="ARBA" id="ARBA00022989"/>
    </source>
</evidence>
<evidence type="ECO:0000313" key="12">
    <source>
        <dbReference type="EMBL" id="RWS11281.1"/>
    </source>
</evidence>
<sequence length="321" mass="35392">MSELLLGGIAASLACFFTNPLEVVKTRVQLQGELKARGAYYVHYRNVFHAFYAMAKHESLLSLQKGLVPAIYYQFVMNGFRLGFYQCLDNYGFTRNEKNEVVFVKSVAAGAFSGVAGAYAASPLYMIKTQLQAKSCIGNPVGYQHSHNSMTEAFRSVYQSYGIKGLWRGVTSSIARVSVGSAIQLTTFSKLKDILHDKKIIAADSSLNTLCAATIGGTVVTACMTPFDVVATRLYNQPVDPKTGKGLIYSGITDCITKIIRTESFLGLYKGWSAVLFRLGPHTVLSLFFWREIRKIYFDLKVPSTIPIKASGTEFSKVVNN</sequence>
<dbReference type="EMBL" id="NCKU01001781">
    <property type="protein sequence ID" value="RWS11281.1"/>
    <property type="molecule type" value="Genomic_DNA"/>
</dbReference>
<dbReference type="Gene3D" id="1.50.40.10">
    <property type="entry name" value="Mitochondrial carrier domain"/>
    <property type="match status" value="1"/>
</dbReference>
<keyword evidence="7" id="KW-1133">Transmembrane helix</keyword>
<feature type="repeat" description="Solcar" evidence="10">
    <location>
        <begin position="2"/>
        <end position="91"/>
    </location>
</feature>
<dbReference type="Pfam" id="PF00153">
    <property type="entry name" value="Mito_carr"/>
    <property type="match status" value="3"/>
</dbReference>
<evidence type="ECO:0000313" key="13">
    <source>
        <dbReference type="Proteomes" id="UP000285301"/>
    </source>
</evidence>
<dbReference type="PROSITE" id="PS50920">
    <property type="entry name" value="SOLCAR"/>
    <property type="match status" value="3"/>
</dbReference>
<proteinExistence type="inferred from homology"/>
<feature type="repeat" description="Solcar" evidence="10">
    <location>
        <begin position="101"/>
        <end position="194"/>
    </location>
</feature>
<comment type="caution">
    <text evidence="12">The sequence shown here is derived from an EMBL/GenBank/DDBJ whole genome shotgun (WGS) entry which is preliminary data.</text>
</comment>
<evidence type="ECO:0000256" key="2">
    <source>
        <dbReference type="ARBA" id="ARBA00006375"/>
    </source>
</evidence>
<evidence type="ECO:0000256" key="10">
    <source>
        <dbReference type="PROSITE-ProRule" id="PRU00282"/>
    </source>
</evidence>
<dbReference type="InterPro" id="IPR018108">
    <property type="entry name" value="MCP_transmembrane"/>
</dbReference>
<evidence type="ECO:0000256" key="9">
    <source>
        <dbReference type="ARBA" id="ARBA00023136"/>
    </source>
</evidence>
<dbReference type="GO" id="GO:0005743">
    <property type="term" value="C:mitochondrial inner membrane"/>
    <property type="evidence" value="ECO:0007669"/>
    <property type="project" value="UniProtKB-SubCell"/>
</dbReference>
<evidence type="ECO:0000256" key="11">
    <source>
        <dbReference type="RuleBase" id="RU000488"/>
    </source>
</evidence>
<protein>
    <submittedName>
        <fullName evidence="12">Solute carrier family 25 member 35-like protein</fullName>
    </submittedName>
</protein>
<dbReference type="OrthoDB" id="6703404at2759"/>
<dbReference type="Proteomes" id="UP000285301">
    <property type="component" value="Unassembled WGS sequence"/>
</dbReference>
<keyword evidence="9 10" id="KW-0472">Membrane</keyword>
<keyword evidence="5" id="KW-0677">Repeat</keyword>
<evidence type="ECO:0000256" key="3">
    <source>
        <dbReference type="ARBA" id="ARBA00022448"/>
    </source>
</evidence>
<dbReference type="InterPro" id="IPR023395">
    <property type="entry name" value="MCP_dom_sf"/>
</dbReference>
<comment type="similarity">
    <text evidence="2 11">Belongs to the mitochondrial carrier (TC 2.A.29) family.</text>
</comment>
<evidence type="ECO:0000256" key="8">
    <source>
        <dbReference type="ARBA" id="ARBA00023128"/>
    </source>
</evidence>
<keyword evidence="13" id="KW-1185">Reference proteome</keyword>
<evidence type="ECO:0000256" key="4">
    <source>
        <dbReference type="ARBA" id="ARBA00022692"/>
    </source>
</evidence>
<keyword evidence="6" id="KW-0999">Mitochondrion inner membrane</keyword>
<evidence type="ECO:0000256" key="1">
    <source>
        <dbReference type="ARBA" id="ARBA00004448"/>
    </source>
</evidence>
<organism evidence="12 13">
    <name type="scientific">Dinothrombium tinctorium</name>
    <dbReference type="NCBI Taxonomy" id="1965070"/>
    <lineage>
        <taxon>Eukaryota</taxon>
        <taxon>Metazoa</taxon>
        <taxon>Ecdysozoa</taxon>
        <taxon>Arthropoda</taxon>
        <taxon>Chelicerata</taxon>
        <taxon>Arachnida</taxon>
        <taxon>Acari</taxon>
        <taxon>Acariformes</taxon>
        <taxon>Trombidiformes</taxon>
        <taxon>Prostigmata</taxon>
        <taxon>Anystina</taxon>
        <taxon>Parasitengona</taxon>
        <taxon>Trombidioidea</taxon>
        <taxon>Trombidiidae</taxon>
        <taxon>Dinothrombium</taxon>
    </lineage>
</organism>
<dbReference type="AlphaFoldDB" id="A0A3S3PAB1"/>
<gene>
    <name evidence="12" type="ORF">B4U79_15428</name>
</gene>
<evidence type="ECO:0000256" key="6">
    <source>
        <dbReference type="ARBA" id="ARBA00022792"/>
    </source>
</evidence>
<dbReference type="InterPro" id="IPR051508">
    <property type="entry name" value="Mito_Carrier_Antiporter"/>
</dbReference>
<dbReference type="PANTHER" id="PTHR45928">
    <property type="entry name" value="RE38146P"/>
    <property type="match status" value="1"/>
</dbReference>
<feature type="repeat" description="Solcar" evidence="10">
    <location>
        <begin position="204"/>
        <end position="296"/>
    </location>
</feature>